<dbReference type="Proteomes" id="UP000006671">
    <property type="component" value="Unassembled WGS sequence"/>
</dbReference>
<dbReference type="RefSeq" id="XP_002672111.1">
    <property type="nucleotide sequence ID" value="XM_002672065.1"/>
</dbReference>
<dbReference type="SUPFAM" id="SSF47769">
    <property type="entry name" value="SAM/Pointed domain"/>
    <property type="match status" value="1"/>
</dbReference>
<accession>D2VV25</accession>
<reference evidence="1 2" key="1">
    <citation type="journal article" date="2010" name="Cell">
        <title>The genome of Naegleria gruberi illuminates early eukaryotic versatility.</title>
        <authorList>
            <person name="Fritz-Laylin L.K."/>
            <person name="Prochnik S.E."/>
            <person name="Ginger M.L."/>
            <person name="Dacks J.B."/>
            <person name="Carpenter M.L."/>
            <person name="Field M.C."/>
            <person name="Kuo A."/>
            <person name="Paredez A."/>
            <person name="Chapman J."/>
            <person name="Pham J."/>
            <person name="Shu S."/>
            <person name="Neupane R."/>
            <person name="Cipriano M."/>
            <person name="Mancuso J."/>
            <person name="Tu H."/>
            <person name="Salamov A."/>
            <person name="Lindquist E."/>
            <person name="Shapiro H."/>
            <person name="Lucas S."/>
            <person name="Grigoriev I.V."/>
            <person name="Cande W.Z."/>
            <person name="Fulton C."/>
            <person name="Rokhsar D.S."/>
            <person name="Dawson S.C."/>
        </authorList>
    </citation>
    <scope>NUCLEOTIDE SEQUENCE [LARGE SCALE GENOMIC DNA]</scope>
    <source>
        <strain evidence="1 2">NEG-M</strain>
    </source>
</reference>
<dbReference type="EMBL" id="GG738900">
    <property type="protein sequence ID" value="EFC39367.1"/>
    <property type="molecule type" value="Genomic_DNA"/>
</dbReference>
<dbReference type="InParanoid" id="D2VV25"/>
<evidence type="ECO:0000313" key="2">
    <source>
        <dbReference type="Proteomes" id="UP000006671"/>
    </source>
</evidence>
<dbReference type="InterPro" id="IPR013761">
    <property type="entry name" value="SAM/pointed_sf"/>
</dbReference>
<dbReference type="KEGG" id="ngr:NAEGRDRAFT_72867"/>
<dbReference type="VEuPathDB" id="AmoebaDB:NAEGRDRAFT_72867"/>
<sequence>MVFSSKISITGLGAPSLTEIPINRWTTENVKQWLSEEGLDKKKNVTGAMLIDQSQSDLSTLGVPDKYCEAVYHKIQQVKHRQVKSGILLPPESGMTIVQKPTSSESNFGDRLTISGASTEIIITPSSSAQEVYDDEGVAKTPPRKTTTTSSAININRQGMAGGDEQLVDNTYFKKSTFDEIHSFLQEHDRAREMEPLTPEKKKPIDVVFDETKFKKEYLISDSDLKQLTFGKDQTVQEMENEQKFILDLETGLLVLKASKKERCKDIPLWTNEFSEKQTEMFAFCHKKLEFLIPRIGEDKVTTIVQDLIFPERFRYKYLNPLKMQKAKRGSIFGEDPCTLKVKLVIAEISDGTVHARVRKFGGAHADPARQYGVVSLSNLFLFEK</sequence>
<organism evidence="2">
    <name type="scientific">Naegleria gruberi</name>
    <name type="common">Amoeba</name>
    <dbReference type="NCBI Taxonomy" id="5762"/>
    <lineage>
        <taxon>Eukaryota</taxon>
        <taxon>Discoba</taxon>
        <taxon>Heterolobosea</taxon>
        <taxon>Tetramitia</taxon>
        <taxon>Eutetramitia</taxon>
        <taxon>Vahlkampfiidae</taxon>
        <taxon>Naegleria</taxon>
    </lineage>
</organism>
<keyword evidence="2" id="KW-1185">Reference proteome</keyword>
<evidence type="ECO:0000313" key="1">
    <source>
        <dbReference type="EMBL" id="EFC39367.1"/>
    </source>
</evidence>
<proteinExistence type="predicted"/>
<dbReference type="Gene3D" id="1.10.150.50">
    <property type="entry name" value="Transcription Factor, Ets-1"/>
    <property type="match status" value="1"/>
</dbReference>
<dbReference type="GeneID" id="8853567"/>
<protein>
    <submittedName>
        <fullName evidence="1">Predicted protein</fullName>
    </submittedName>
</protein>
<dbReference type="AlphaFoldDB" id="D2VV25"/>
<gene>
    <name evidence="1" type="ORF">NAEGRDRAFT_72867</name>
</gene>
<name>D2VV25_NAEGR</name>